<dbReference type="InterPro" id="IPR035437">
    <property type="entry name" value="SNase_OB-fold_sf"/>
</dbReference>
<dbReference type="PANTHER" id="PTHR12302:SF3">
    <property type="entry name" value="SERINE_THREONINE-PROTEIN KINASE 31"/>
    <property type="match status" value="1"/>
</dbReference>
<dbReference type="PANTHER" id="PTHR12302">
    <property type="entry name" value="EBNA2 BINDING PROTEIN P100"/>
    <property type="match status" value="1"/>
</dbReference>
<dbReference type="PROSITE" id="PS50830">
    <property type="entry name" value="TNASE_3"/>
    <property type="match status" value="1"/>
</dbReference>
<dbReference type="GO" id="GO:0016787">
    <property type="term" value="F:hydrolase activity"/>
    <property type="evidence" value="ECO:0007669"/>
    <property type="project" value="UniProtKB-KW"/>
</dbReference>
<dbReference type="InterPro" id="IPR016071">
    <property type="entry name" value="Staphylococal_nuclease_OB-fold"/>
</dbReference>
<dbReference type="EMBL" id="CAFBOL010000034">
    <property type="protein sequence ID" value="CAB4991062.1"/>
    <property type="molecule type" value="Genomic_DNA"/>
</dbReference>
<dbReference type="PROSITE" id="PS51257">
    <property type="entry name" value="PROKAR_LIPOPROTEIN"/>
    <property type="match status" value="1"/>
</dbReference>
<name>A0A6J7J2D3_9ZZZZ</name>
<keyword evidence="2" id="KW-0255">Endonuclease</keyword>
<evidence type="ECO:0000313" key="5">
    <source>
        <dbReference type="EMBL" id="CAB4363889.1"/>
    </source>
</evidence>
<protein>
    <submittedName>
        <fullName evidence="9">Unannotated protein</fullName>
    </submittedName>
</protein>
<dbReference type="EMBL" id="CAFBIY010000120">
    <property type="protein sequence ID" value="CAB4852275.1"/>
    <property type="molecule type" value="Genomic_DNA"/>
</dbReference>
<keyword evidence="3" id="KW-0378">Hydrolase</keyword>
<evidence type="ECO:0000313" key="6">
    <source>
        <dbReference type="EMBL" id="CAB4700956.1"/>
    </source>
</evidence>
<dbReference type="AlphaFoldDB" id="A0A6J7J2D3"/>
<dbReference type="EMBL" id="CAESGF010000008">
    <property type="protein sequence ID" value="CAB4363889.1"/>
    <property type="molecule type" value="Genomic_DNA"/>
</dbReference>
<dbReference type="Pfam" id="PF00565">
    <property type="entry name" value="SNase"/>
    <property type="match status" value="1"/>
</dbReference>
<evidence type="ECO:0000256" key="2">
    <source>
        <dbReference type="ARBA" id="ARBA00022759"/>
    </source>
</evidence>
<dbReference type="InterPro" id="IPR002071">
    <property type="entry name" value="Thermonucl_AS"/>
</dbReference>
<evidence type="ECO:0000259" key="4">
    <source>
        <dbReference type="PROSITE" id="PS50830"/>
    </source>
</evidence>
<evidence type="ECO:0000313" key="8">
    <source>
        <dbReference type="EMBL" id="CAB4852275.1"/>
    </source>
</evidence>
<proteinExistence type="predicted"/>
<organism evidence="9">
    <name type="scientific">freshwater metagenome</name>
    <dbReference type="NCBI Taxonomy" id="449393"/>
    <lineage>
        <taxon>unclassified sequences</taxon>
        <taxon>metagenomes</taxon>
        <taxon>ecological metagenomes</taxon>
    </lineage>
</organism>
<dbReference type="PROSITE" id="PS01123">
    <property type="entry name" value="TNASE_1"/>
    <property type="match status" value="1"/>
</dbReference>
<sequence length="169" mass="18181">MRYAWVVCSLMIVLTAACSGTPPSRAPTDITALTPNATLVKVVDGDTIDVLVHGRKERVRLIGIDTPETKKPNTPVQCFGPEASAFTAALLPKGIALYLERDVEPRDPYDRLLAYVYLADGTFVNLEIVRQGYAHALTIAPNIAHSSEFVHAAHDAHAADAGLWGKCSG</sequence>
<reference evidence="9" key="1">
    <citation type="submission" date="2020-05" db="EMBL/GenBank/DDBJ databases">
        <authorList>
            <person name="Chiriac C."/>
            <person name="Salcher M."/>
            <person name="Ghai R."/>
            <person name="Kavagutti S V."/>
        </authorList>
    </citation>
    <scope>NUCLEOTIDE SEQUENCE</scope>
</reference>
<dbReference type="GO" id="GO:0003676">
    <property type="term" value="F:nucleic acid binding"/>
    <property type="evidence" value="ECO:0007669"/>
    <property type="project" value="InterPro"/>
</dbReference>
<dbReference type="GO" id="GO:0004519">
    <property type="term" value="F:endonuclease activity"/>
    <property type="evidence" value="ECO:0007669"/>
    <property type="project" value="UniProtKB-KW"/>
</dbReference>
<dbReference type="EMBL" id="CAEZYF010000001">
    <property type="protein sequence ID" value="CAB4700956.1"/>
    <property type="molecule type" value="Genomic_DNA"/>
</dbReference>
<evidence type="ECO:0000256" key="3">
    <source>
        <dbReference type="ARBA" id="ARBA00022801"/>
    </source>
</evidence>
<accession>A0A6J7J2D3</accession>
<evidence type="ECO:0000313" key="9">
    <source>
        <dbReference type="EMBL" id="CAB4937463.1"/>
    </source>
</evidence>
<dbReference type="EMBL" id="CAFBMT010000010">
    <property type="protein sequence ID" value="CAB4937463.1"/>
    <property type="molecule type" value="Genomic_DNA"/>
</dbReference>
<feature type="domain" description="TNase-like" evidence="4">
    <location>
        <begin position="33"/>
        <end position="166"/>
    </location>
</feature>
<evidence type="ECO:0000313" key="7">
    <source>
        <dbReference type="EMBL" id="CAB4834836.1"/>
    </source>
</evidence>
<dbReference type="SMART" id="SM00318">
    <property type="entry name" value="SNc"/>
    <property type="match status" value="1"/>
</dbReference>
<dbReference type="EMBL" id="CAFAAV010000275">
    <property type="protein sequence ID" value="CAB4834836.1"/>
    <property type="molecule type" value="Genomic_DNA"/>
</dbReference>
<keyword evidence="1" id="KW-0540">Nuclease</keyword>
<dbReference type="SUPFAM" id="SSF50199">
    <property type="entry name" value="Staphylococcal nuclease"/>
    <property type="match status" value="1"/>
</dbReference>
<evidence type="ECO:0000256" key="1">
    <source>
        <dbReference type="ARBA" id="ARBA00022722"/>
    </source>
</evidence>
<evidence type="ECO:0000313" key="10">
    <source>
        <dbReference type="EMBL" id="CAB4991062.1"/>
    </source>
</evidence>
<gene>
    <name evidence="6" type="ORF">UFOPK2656_00055</name>
    <name evidence="7" type="ORF">UFOPK3099_02612</name>
    <name evidence="8" type="ORF">UFOPK3267_01993</name>
    <name evidence="9" type="ORF">UFOPK3651_01905</name>
    <name evidence="10" type="ORF">UFOPK3931_01477</name>
    <name evidence="5" type="ORF">UFOPK4189_01659</name>
</gene>
<dbReference type="Gene3D" id="2.40.50.90">
    <property type="match status" value="1"/>
</dbReference>